<feature type="binding site" evidence="18">
    <location>
        <position position="719"/>
    </location>
    <ligand>
        <name>substrate</name>
    </ligand>
</feature>
<evidence type="ECO:0000256" key="11">
    <source>
        <dbReference type="ARBA" id="ARBA00023014"/>
    </source>
</evidence>
<dbReference type="InterPro" id="IPR036884">
    <property type="entry name" value="2Fe-2S-bd_dom_sf"/>
</dbReference>
<evidence type="ECO:0000256" key="1">
    <source>
        <dbReference type="ARBA" id="ARBA00001974"/>
    </source>
</evidence>
<keyword evidence="8 18" id="KW-0274">FAD</keyword>
<dbReference type="SUPFAM" id="SSF47741">
    <property type="entry name" value="CO dehydrogenase ISP C-domain like"/>
    <property type="match status" value="1"/>
</dbReference>
<feature type="binding site" evidence="18">
    <location>
        <position position="797"/>
    </location>
    <ligand>
        <name>substrate</name>
    </ligand>
</feature>
<keyword evidence="13" id="KW-0576">Peroxisome</keyword>
<dbReference type="Pfam" id="PF01799">
    <property type="entry name" value="Fer2_2"/>
    <property type="match status" value="1"/>
</dbReference>
<dbReference type="GO" id="GO:0005506">
    <property type="term" value="F:iron ion binding"/>
    <property type="evidence" value="ECO:0007669"/>
    <property type="project" value="InterPro"/>
</dbReference>
<dbReference type="AlphaFoldDB" id="A0AAW2W1J1"/>
<dbReference type="PANTHER" id="PTHR45444">
    <property type="entry name" value="XANTHINE DEHYDROGENASE"/>
    <property type="match status" value="1"/>
</dbReference>
<dbReference type="FunFam" id="3.30.465.10:FF:000004">
    <property type="entry name" value="Xanthine dehydrogenase/oxidase"/>
    <property type="match status" value="1"/>
</dbReference>
<dbReference type="Gene3D" id="3.90.1170.50">
    <property type="entry name" value="Aldehyde oxidase/xanthine dehydrogenase, a/b hammerhead"/>
    <property type="match status" value="1"/>
</dbReference>
<feature type="binding site" evidence="19">
    <location>
        <position position="30"/>
    </location>
    <ligand>
        <name>[2Fe-2S] cluster</name>
        <dbReference type="ChEBI" id="CHEBI:190135"/>
        <label>2</label>
    </ligand>
</feature>
<dbReference type="FunFam" id="3.30.365.10:FF:000002">
    <property type="entry name" value="Xanthine dehydrogenase oxidase"/>
    <property type="match status" value="1"/>
</dbReference>
<feature type="binding site" evidence="19">
    <location>
        <position position="715"/>
    </location>
    <ligand>
        <name>Mo-molybdopterin</name>
        <dbReference type="ChEBI" id="CHEBI:71302"/>
    </ligand>
    <ligandPart>
        <name>Mo</name>
        <dbReference type="ChEBI" id="CHEBI:28685"/>
    </ligandPart>
</feature>
<dbReference type="Pfam" id="PF01315">
    <property type="entry name" value="Ald_Xan_dh_C"/>
    <property type="match status" value="1"/>
</dbReference>
<feature type="binding site" evidence="18">
    <location>
        <begin position="158"/>
        <end position="165"/>
    </location>
    <ligand>
        <name>FAD</name>
        <dbReference type="ChEBI" id="CHEBI:57692"/>
    </ligand>
</feature>
<feature type="binding site" evidence="19">
    <location>
        <position position="996"/>
    </location>
    <ligand>
        <name>Mo-molybdopterin</name>
        <dbReference type="ChEBI" id="CHEBI:71302"/>
    </ligand>
    <ligandPart>
        <name>Mo</name>
        <dbReference type="ChEBI" id="CHEBI:28685"/>
    </ligandPart>
</feature>
<evidence type="ECO:0000256" key="15">
    <source>
        <dbReference type="ARBA" id="ARBA00049017"/>
    </source>
</evidence>
<dbReference type="PROSITE" id="PS51387">
    <property type="entry name" value="FAD_PCMH"/>
    <property type="match status" value="1"/>
</dbReference>
<keyword evidence="10 19" id="KW-0408">Iron</keyword>
<dbReference type="Gene3D" id="1.10.150.120">
    <property type="entry name" value="[2Fe-2S]-binding domain"/>
    <property type="match status" value="1"/>
</dbReference>
<keyword evidence="6 19" id="KW-0001">2Fe-2S</keyword>
<evidence type="ECO:0000256" key="4">
    <source>
        <dbReference type="ARBA" id="ARBA00022505"/>
    </source>
</evidence>
<feature type="binding site" evidence="18">
    <location>
        <begin position="248"/>
        <end position="252"/>
    </location>
    <ligand>
        <name>FAD</name>
        <dbReference type="ChEBI" id="CHEBI:57692"/>
    </ligand>
</feature>
<dbReference type="GO" id="GO:0071949">
    <property type="term" value="F:FAD binding"/>
    <property type="evidence" value="ECO:0007669"/>
    <property type="project" value="InterPro"/>
</dbReference>
<dbReference type="SUPFAM" id="SSF56003">
    <property type="entry name" value="Molybdenum cofactor-binding domain"/>
    <property type="match status" value="1"/>
</dbReference>
<reference evidence="21" key="1">
    <citation type="submission" date="2020-06" db="EMBL/GenBank/DDBJ databases">
        <authorList>
            <person name="Li T."/>
            <person name="Hu X."/>
            <person name="Zhang T."/>
            <person name="Song X."/>
            <person name="Zhang H."/>
            <person name="Dai N."/>
            <person name="Sheng W."/>
            <person name="Hou X."/>
            <person name="Wei L."/>
        </authorList>
    </citation>
    <scope>NUCLEOTIDE SEQUENCE</scope>
    <source>
        <strain evidence="21">G02</strain>
        <tissue evidence="21">Leaf</tissue>
    </source>
</reference>
<dbReference type="Pfam" id="PF00941">
    <property type="entry name" value="FAD_binding_5"/>
    <property type="match status" value="1"/>
</dbReference>
<dbReference type="InterPro" id="IPR016169">
    <property type="entry name" value="FAD-bd_PCMH_sub2"/>
</dbReference>
<dbReference type="FunFam" id="3.30.365.10:FF:000004">
    <property type="entry name" value="Xanthine dehydrogenase oxidase"/>
    <property type="match status" value="1"/>
</dbReference>
<comment type="cofactor">
    <cofactor evidence="14">
        <name>[2Fe-2S] cluster</name>
        <dbReference type="ChEBI" id="CHEBI:190135"/>
    </cofactor>
</comment>
<comment type="caution">
    <text evidence="21">The sequence shown here is derived from an EMBL/GenBank/DDBJ whole genome shotgun (WGS) entry which is preliminary data.</text>
</comment>
<dbReference type="Gene3D" id="3.30.365.10">
    <property type="entry name" value="Aldehyde oxidase/xanthine dehydrogenase, molybdopterin binding domain"/>
    <property type="match status" value="4"/>
</dbReference>
<dbReference type="Pfam" id="PF20256">
    <property type="entry name" value="MoCoBD_2"/>
    <property type="match status" value="1"/>
</dbReference>
<comment type="catalytic activity">
    <reaction evidence="16">
        <text>hypoxanthine + NAD(+) + H2O = xanthine + NADH + H(+)</text>
        <dbReference type="Rhea" id="RHEA:24670"/>
        <dbReference type="ChEBI" id="CHEBI:15377"/>
        <dbReference type="ChEBI" id="CHEBI:15378"/>
        <dbReference type="ChEBI" id="CHEBI:17368"/>
        <dbReference type="ChEBI" id="CHEBI:17712"/>
        <dbReference type="ChEBI" id="CHEBI:57540"/>
        <dbReference type="ChEBI" id="CHEBI:57945"/>
        <dbReference type="EC" id="1.17.1.4"/>
    </reaction>
</comment>
<dbReference type="SUPFAM" id="SSF56176">
    <property type="entry name" value="FAD-binding/transporter-associated domain-like"/>
    <property type="match status" value="1"/>
</dbReference>
<feature type="domain" description="FAD-binding PCMH-type" evidence="20">
    <location>
        <begin position="130"/>
        <end position="315"/>
    </location>
</feature>
<evidence type="ECO:0000256" key="18">
    <source>
        <dbReference type="PIRSR" id="PIRSR000127-2"/>
    </source>
</evidence>
<reference evidence="21" key="2">
    <citation type="journal article" date="2024" name="Plant">
        <title>Genomic evolution and insights into agronomic trait innovations of Sesamum species.</title>
        <authorList>
            <person name="Miao H."/>
            <person name="Wang L."/>
            <person name="Qu L."/>
            <person name="Liu H."/>
            <person name="Sun Y."/>
            <person name="Le M."/>
            <person name="Wang Q."/>
            <person name="Wei S."/>
            <person name="Zheng Y."/>
            <person name="Lin W."/>
            <person name="Duan Y."/>
            <person name="Cao H."/>
            <person name="Xiong S."/>
            <person name="Wang X."/>
            <person name="Wei L."/>
            <person name="Li C."/>
            <person name="Ma Q."/>
            <person name="Ju M."/>
            <person name="Zhao R."/>
            <person name="Li G."/>
            <person name="Mu C."/>
            <person name="Tian Q."/>
            <person name="Mei H."/>
            <person name="Zhang T."/>
            <person name="Gao T."/>
            <person name="Zhang H."/>
        </authorList>
    </citation>
    <scope>NUCLEOTIDE SEQUENCE</scope>
    <source>
        <strain evidence="21">G02</strain>
    </source>
</reference>
<keyword evidence="7 19" id="KW-0479">Metal-binding</keyword>
<evidence type="ECO:0000256" key="12">
    <source>
        <dbReference type="ARBA" id="ARBA00023027"/>
    </source>
</evidence>
<dbReference type="EMBL" id="JACGWJ010000002">
    <property type="protein sequence ID" value="KAL0435418.1"/>
    <property type="molecule type" value="Genomic_DNA"/>
</dbReference>
<organism evidence="21">
    <name type="scientific">Sesamum radiatum</name>
    <name type="common">Black benniseed</name>
    <dbReference type="NCBI Taxonomy" id="300843"/>
    <lineage>
        <taxon>Eukaryota</taxon>
        <taxon>Viridiplantae</taxon>
        <taxon>Streptophyta</taxon>
        <taxon>Embryophyta</taxon>
        <taxon>Tracheophyta</taxon>
        <taxon>Spermatophyta</taxon>
        <taxon>Magnoliopsida</taxon>
        <taxon>eudicotyledons</taxon>
        <taxon>Gunneridae</taxon>
        <taxon>Pentapetalae</taxon>
        <taxon>asterids</taxon>
        <taxon>lamiids</taxon>
        <taxon>Lamiales</taxon>
        <taxon>Pedaliaceae</taxon>
        <taxon>Sesamum</taxon>
    </lineage>
</organism>
<evidence type="ECO:0000256" key="10">
    <source>
        <dbReference type="ARBA" id="ARBA00023004"/>
    </source>
</evidence>
<evidence type="ECO:0000256" key="3">
    <source>
        <dbReference type="ARBA" id="ARBA00006849"/>
    </source>
</evidence>
<evidence type="ECO:0000256" key="6">
    <source>
        <dbReference type="ARBA" id="ARBA00022714"/>
    </source>
</evidence>
<dbReference type="Gene3D" id="3.30.390.50">
    <property type="entry name" value="CO dehydrogenase flavoprotein, C-terminal domain"/>
    <property type="match status" value="1"/>
</dbReference>
<comment type="cofactor">
    <cofactor evidence="1 18">
        <name>FAD</name>
        <dbReference type="ChEBI" id="CHEBI:57692"/>
    </cofactor>
</comment>
<dbReference type="InterPro" id="IPR016208">
    <property type="entry name" value="Ald_Oxase/xanthine_DH-like"/>
</dbReference>
<dbReference type="SUPFAM" id="SSF55447">
    <property type="entry name" value="CO dehydrogenase flavoprotein C-terminal domain-like"/>
    <property type="match status" value="1"/>
</dbReference>
<dbReference type="PIRSF" id="PIRSF000127">
    <property type="entry name" value="Xanthine_DH"/>
    <property type="match status" value="1"/>
</dbReference>
<name>A0AAW2W1J1_SESRA</name>
<sequence length="1249" mass="137540">MSMYALLRSSEKPPSKEDIEENLAGNLCRCTGYRPIVDAFRVFARTNDALYTNESSGLSSSEFVCPSTGKPCACGLNIKDDKETPKRSICCGNVLKPISYSYTGGAAYTDKELIFPPELLLRKLNNLCLNGSNGLKWYRPLKLQHVFDIKARYPDAKLVVGNTEVSIETRLKSFHYPVSVHVAHVPELNQLIVKDEGLEIGAAVKLSELVNVLKVVLDQRSPFQTSPCRSILEQLKWFAGKQIRNVASVGGNICTASPVSDLNPLWMAAGARFNISDCRGNTRACPAEDFFLGYRKVDLANNEILVSVFLPWNSPCEFVKEFKQAHRRDDDMAIVNAGMRVRLEEKDRNWVVSDASIVYGGVAPYSVSANETKKFLIGKRWNKETLQGALRVLEKDIVVKEDAPGGMVEFRKSLILSFFFKFFLWVCHQMNGVSSFDETVPESHLSAINSFQHPPVVGSQNYDIVKHGTAVGAPEVHLSSRLQVTGEAEYTDDVPMPPNSLHAALILSRKPHARILEIDDVAAKCSPGFAGIFCAKDVPGANRIGPDEPLFASGIVTCVGQYAKNSDSSLLIHILSKLQVIGVVVADTHENAKHAARKVRIQYEELPAILSIKDAIASDSFHPHTERCLRKGDVEHCFLSGQCDKIIEGEVGVGGQEHFYLEPQSTLIWTTDGGNEVHMISSTQAPQKHQNCVANVLGLPMSKVVCKTKRIGGGFGGKETRSAFLAAAAAIPSYLLNRPVKITLDRDIDMLITGKRHSFLGKYKVGFTNDGKILALDLELFNNAGNSLDPSLAVLERAMFHSDNVYEIPNVRIKGKVCFTNFPSNTAFRGFGVPQSMLIAENWIQRISVEVQKSPEEIREINFQREGSVLHYGQQIEHFTLERLWNELKASCDFLSACNEVEQFNLQNRWKKRGVAIVPTKFGISFTAKFMNQAGALVQVYTDGTVLVTHGGVEMGQGLHTKMAQVAASSFNIPLSSVFISETSTDKVPNASSTAASASSDLYGAAVLDACEQIKARMEPMASKHNFDSFAELAYACYMERIDLSAHGFYKTPDIGFDWATGKGVPYRYFTYGAAFAEVEIDTLTGDFHTRRADVILDLGFSLNPAIDVGQIEGAFVQGLGWVALEELKWGDAAHKWVPPGCLYTCGPGTYKIPSINDVPFKFSVSLLKDAPNDKAIHSSKGVGEPPFFLASAVFFAIKDAIIAARAEEGLTAWFPLDNPATPERIRMACIDEFTKPFIDSDFHPELSV</sequence>
<evidence type="ECO:0000256" key="14">
    <source>
        <dbReference type="ARBA" id="ARBA00034078"/>
    </source>
</evidence>
<dbReference type="FunFam" id="3.30.365.10:FF:000003">
    <property type="entry name" value="Aldehyde oxidase 1"/>
    <property type="match status" value="1"/>
</dbReference>
<protein>
    <submittedName>
        <fullName evidence="21">Xanthine dehydrogenase 1</fullName>
    </submittedName>
</protein>
<feature type="active site" description="Proton acceptor" evidence="17">
    <location>
        <position position="1185"/>
    </location>
</feature>
<dbReference type="FunFam" id="3.30.390.50:FF:000001">
    <property type="entry name" value="Xanthine dehydrogenase oxidase"/>
    <property type="match status" value="1"/>
</dbReference>
<dbReference type="GO" id="GO:0004854">
    <property type="term" value="F:xanthine dehydrogenase activity"/>
    <property type="evidence" value="ECO:0007669"/>
    <property type="project" value="UniProtKB-EC"/>
</dbReference>
<dbReference type="InterPro" id="IPR005107">
    <property type="entry name" value="CO_DH_flav_C"/>
</dbReference>
<comment type="similarity">
    <text evidence="3">Belongs to the xanthine dehydrogenase family.</text>
</comment>
<comment type="cofactor">
    <cofactor evidence="19">
        <name>Mo-molybdopterin</name>
        <dbReference type="ChEBI" id="CHEBI:71302"/>
    </cofactor>
    <text evidence="19">Binds 1 Mo-molybdopterin (Mo-MPT) cofactor per subunit.</text>
</comment>
<dbReference type="InterPro" id="IPR046867">
    <property type="entry name" value="AldOxase/xan_DH_MoCoBD2"/>
</dbReference>
<dbReference type="InterPro" id="IPR002346">
    <property type="entry name" value="Mopterin_DH_FAD-bd"/>
</dbReference>
<dbReference type="SUPFAM" id="SSF54665">
    <property type="entry name" value="CO dehydrogenase molybdoprotein N-domain-like"/>
    <property type="match status" value="1"/>
</dbReference>
<evidence type="ECO:0000256" key="8">
    <source>
        <dbReference type="ARBA" id="ARBA00022827"/>
    </source>
</evidence>
<dbReference type="Pfam" id="PF02738">
    <property type="entry name" value="MoCoBD_1"/>
    <property type="match status" value="1"/>
</dbReference>
<evidence type="ECO:0000256" key="19">
    <source>
        <dbReference type="PIRSR" id="PIRSR000127-3"/>
    </source>
</evidence>
<keyword evidence="4 19" id="KW-0500">Molybdenum</keyword>
<feature type="binding site" evidence="18">
    <location>
        <position position="323"/>
    </location>
    <ligand>
        <name>FAD</name>
        <dbReference type="ChEBI" id="CHEBI:57692"/>
    </ligand>
</feature>
<feature type="binding site" evidence="18">
    <location>
        <position position="305"/>
    </location>
    <ligand>
        <name>FAD</name>
        <dbReference type="ChEBI" id="CHEBI:57692"/>
    </ligand>
</feature>
<evidence type="ECO:0000256" key="5">
    <source>
        <dbReference type="ARBA" id="ARBA00022630"/>
    </source>
</evidence>
<comment type="cofactor">
    <cofactor evidence="19">
        <name>[2Fe-2S] cluster</name>
        <dbReference type="ChEBI" id="CHEBI:190135"/>
    </cofactor>
    <text evidence="19">Binds 2 [2Fe-2S] clusters.</text>
</comment>
<evidence type="ECO:0000256" key="16">
    <source>
        <dbReference type="ARBA" id="ARBA00049517"/>
    </source>
</evidence>
<proteinExistence type="inferred from homology"/>
<keyword evidence="11 19" id="KW-0411">Iron-sulfur</keyword>
<feature type="binding site" evidence="19">
    <location>
        <position position="684"/>
    </location>
    <ligand>
        <name>Mo-molybdopterin</name>
        <dbReference type="ChEBI" id="CHEBI:71302"/>
    </ligand>
    <ligandPart>
        <name>Mo</name>
        <dbReference type="ChEBI" id="CHEBI:28685"/>
    </ligandPart>
</feature>
<dbReference type="InterPro" id="IPR037165">
    <property type="entry name" value="AldOxase/xan_DH_Mopterin-bd_sf"/>
</dbReference>
<dbReference type="InterPro" id="IPR036856">
    <property type="entry name" value="Ald_Oxase/Xan_DH_a/b_sf"/>
</dbReference>
<dbReference type="Gene3D" id="3.30.465.10">
    <property type="match status" value="1"/>
</dbReference>
<dbReference type="Pfam" id="PF03450">
    <property type="entry name" value="CO_deh_flav_C"/>
    <property type="match status" value="1"/>
</dbReference>
<evidence type="ECO:0000256" key="7">
    <source>
        <dbReference type="ARBA" id="ARBA00022723"/>
    </source>
</evidence>
<dbReference type="Gene3D" id="3.30.43.10">
    <property type="entry name" value="Uridine Diphospho-n-acetylenolpyruvylglucosamine Reductase, domain 2"/>
    <property type="match status" value="1"/>
</dbReference>
<dbReference type="InterPro" id="IPR000674">
    <property type="entry name" value="Ald_Oxase/Xan_DH_a/b"/>
</dbReference>
<gene>
    <name evidence="21" type="ORF">Sradi_0249700</name>
</gene>
<dbReference type="FunFam" id="3.30.43.10:FF:000001">
    <property type="entry name" value="Xanthine dehydrogenase/oxidase"/>
    <property type="match status" value="1"/>
</dbReference>
<feature type="binding site" evidence="19">
    <location>
        <position position="829"/>
    </location>
    <ligand>
        <name>Mo-molybdopterin</name>
        <dbReference type="ChEBI" id="CHEBI:71302"/>
    </ligand>
    <ligandPart>
        <name>Mo</name>
        <dbReference type="ChEBI" id="CHEBI:28685"/>
    </ligandPart>
</feature>
<keyword evidence="12" id="KW-0520">NAD</keyword>
<comment type="catalytic activity">
    <reaction evidence="15">
        <text>xanthine + NAD(+) + H2O = urate + NADH + H(+)</text>
        <dbReference type="Rhea" id="RHEA:16669"/>
        <dbReference type="ChEBI" id="CHEBI:15377"/>
        <dbReference type="ChEBI" id="CHEBI:15378"/>
        <dbReference type="ChEBI" id="CHEBI:17712"/>
        <dbReference type="ChEBI" id="CHEBI:17775"/>
        <dbReference type="ChEBI" id="CHEBI:57540"/>
        <dbReference type="ChEBI" id="CHEBI:57945"/>
        <dbReference type="EC" id="1.17.1.4"/>
    </reaction>
</comment>
<feature type="binding site" evidence="18">
    <location>
        <position position="238"/>
    </location>
    <ligand>
        <name>FAD</name>
        <dbReference type="ChEBI" id="CHEBI:57692"/>
    </ligand>
</feature>
<dbReference type="InterPro" id="IPR036318">
    <property type="entry name" value="FAD-bd_PCMH-like_sf"/>
</dbReference>
<dbReference type="GO" id="GO:0051537">
    <property type="term" value="F:2 iron, 2 sulfur cluster binding"/>
    <property type="evidence" value="ECO:0007669"/>
    <property type="project" value="UniProtKB-KW"/>
</dbReference>
<feature type="binding site" evidence="19">
    <location>
        <position position="28"/>
    </location>
    <ligand>
        <name>[2Fe-2S] cluster</name>
        <dbReference type="ChEBI" id="CHEBI:190135"/>
        <label>2</label>
    </ligand>
</feature>
<dbReference type="GO" id="GO:0005777">
    <property type="term" value="C:peroxisome"/>
    <property type="evidence" value="ECO:0007669"/>
    <property type="project" value="UniProtKB-SubCell"/>
</dbReference>
<evidence type="ECO:0000259" key="20">
    <source>
        <dbReference type="PROSITE" id="PS51387"/>
    </source>
</evidence>
<dbReference type="InterPro" id="IPR036683">
    <property type="entry name" value="CO_DH_flav_C_dom_sf"/>
</dbReference>
<feature type="binding site" evidence="18">
    <location>
        <position position="927"/>
    </location>
    <ligand>
        <name>substrate</name>
    </ligand>
</feature>
<evidence type="ECO:0000256" key="9">
    <source>
        <dbReference type="ARBA" id="ARBA00023002"/>
    </source>
</evidence>
<evidence type="ECO:0000256" key="2">
    <source>
        <dbReference type="ARBA" id="ARBA00004275"/>
    </source>
</evidence>
<dbReference type="SMART" id="SM01008">
    <property type="entry name" value="Ald_Xan_dh_C"/>
    <property type="match status" value="1"/>
</dbReference>
<evidence type="ECO:0000256" key="17">
    <source>
        <dbReference type="PIRSR" id="PIRSR000127-1"/>
    </source>
</evidence>
<evidence type="ECO:0000256" key="13">
    <source>
        <dbReference type="ARBA" id="ARBA00023140"/>
    </source>
</evidence>
<evidence type="ECO:0000313" key="21">
    <source>
        <dbReference type="EMBL" id="KAL0435418.1"/>
    </source>
</evidence>
<dbReference type="InterPro" id="IPR002888">
    <property type="entry name" value="2Fe-2S-bd"/>
</dbReference>
<keyword evidence="9" id="KW-0560">Oxidoreductase</keyword>
<accession>A0AAW2W1J1</accession>
<comment type="subcellular location">
    <subcellularLocation>
        <location evidence="2">Peroxisome</location>
    </subcellularLocation>
</comment>
<dbReference type="SMART" id="SM01092">
    <property type="entry name" value="CO_deh_flav_C"/>
    <property type="match status" value="1"/>
</dbReference>
<feature type="binding site" evidence="18">
    <location>
        <position position="831"/>
    </location>
    <ligand>
        <name>substrate</name>
    </ligand>
</feature>
<dbReference type="InterPro" id="IPR016167">
    <property type="entry name" value="FAD-bd_PCMH_sub1"/>
</dbReference>
<dbReference type="InterPro" id="IPR008274">
    <property type="entry name" value="AldOxase/xan_DH_MoCoBD1"/>
</dbReference>
<dbReference type="PANTHER" id="PTHR45444:SF3">
    <property type="entry name" value="XANTHINE DEHYDROGENASE"/>
    <property type="match status" value="1"/>
</dbReference>
<dbReference type="FunFam" id="3.30.365.10:FF:000001">
    <property type="entry name" value="Xanthine dehydrogenase oxidase"/>
    <property type="match status" value="1"/>
</dbReference>
<feature type="binding site" evidence="18">
    <location>
        <position position="261"/>
    </location>
    <ligand>
        <name>FAD</name>
        <dbReference type="ChEBI" id="CHEBI:57692"/>
    </ligand>
</feature>
<dbReference type="InterPro" id="IPR016166">
    <property type="entry name" value="FAD-bd_PCMH"/>
</dbReference>
<keyword evidence="5" id="KW-0285">Flavoprotein</keyword>